<dbReference type="InterPro" id="IPR009057">
    <property type="entry name" value="Homeodomain-like_sf"/>
</dbReference>
<dbReference type="RefSeq" id="XP_009516039.1">
    <property type="nucleotide sequence ID" value="XM_009517744.1"/>
</dbReference>
<proteinExistence type="predicted"/>
<dbReference type="SMR" id="G4YHH6"/>
<dbReference type="KEGG" id="psoj:PHYSODRAFT_402987"/>
<dbReference type="InParanoid" id="G4YHH6"/>
<name>G4YHH6_PHYSP</name>
<organism evidence="3 4">
    <name type="scientific">Phytophthora sojae (strain P6497)</name>
    <name type="common">Soybean stem and root rot agent</name>
    <name type="synonym">Phytophthora megasperma f. sp. glycines</name>
    <dbReference type="NCBI Taxonomy" id="1094619"/>
    <lineage>
        <taxon>Eukaryota</taxon>
        <taxon>Sar</taxon>
        <taxon>Stramenopiles</taxon>
        <taxon>Oomycota</taxon>
        <taxon>Peronosporomycetes</taxon>
        <taxon>Peronosporales</taxon>
        <taxon>Peronosporaceae</taxon>
        <taxon>Phytophthora</taxon>
    </lineage>
</organism>
<sequence>KQAPTIRAACESGRGRHRNLRNLGDATVLPKEVEEDLVLWLNTLRKDGAPVSRLMLQLQAKEVAAENGLHEKFAASPTWVKLFLRR</sequence>
<dbReference type="SUPFAM" id="SSF46689">
    <property type="entry name" value="Homeodomain-like"/>
    <property type="match status" value="1"/>
</dbReference>
<dbReference type="GO" id="GO:0003677">
    <property type="term" value="F:DNA binding"/>
    <property type="evidence" value="ECO:0007669"/>
    <property type="project" value="UniProtKB-KW"/>
</dbReference>
<feature type="domain" description="HTH CENPB-type" evidence="2">
    <location>
        <begin position="21"/>
        <end position="86"/>
    </location>
</feature>
<dbReference type="PROSITE" id="PS51253">
    <property type="entry name" value="HTH_CENPB"/>
    <property type="match status" value="1"/>
</dbReference>
<dbReference type="Gene3D" id="1.10.10.60">
    <property type="entry name" value="Homeodomain-like"/>
    <property type="match status" value="1"/>
</dbReference>
<reference evidence="3 4" key="1">
    <citation type="journal article" date="2006" name="Science">
        <title>Phytophthora genome sequences uncover evolutionary origins and mechanisms of pathogenesis.</title>
        <authorList>
            <person name="Tyler B.M."/>
            <person name="Tripathy S."/>
            <person name="Zhang X."/>
            <person name="Dehal P."/>
            <person name="Jiang R.H."/>
            <person name="Aerts A."/>
            <person name="Arredondo F.D."/>
            <person name="Baxter L."/>
            <person name="Bensasson D."/>
            <person name="Beynon J.L."/>
            <person name="Chapman J."/>
            <person name="Damasceno C.M."/>
            <person name="Dorrance A.E."/>
            <person name="Dou D."/>
            <person name="Dickerman A.W."/>
            <person name="Dubchak I.L."/>
            <person name="Garbelotto M."/>
            <person name="Gijzen M."/>
            <person name="Gordon S.G."/>
            <person name="Govers F."/>
            <person name="Grunwald N.J."/>
            <person name="Huang W."/>
            <person name="Ivors K.L."/>
            <person name="Jones R.W."/>
            <person name="Kamoun S."/>
            <person name="Krampis K."/>
            <person name="Lamour K.H."/>
            <person name="Lee M.K."/>
            <person name="McDonald W.H."/>
            <person name="Medina M."/>
            <person name="Meijer H.J."/>
            <person name="Nordberg E.K."/>
            <person name="Maclean D.J."/>
            <person name="Ospina-Giraldo M.D."/>
            <person name="Morris P.F."/>
            <person name="Phuntumart V."/>
            <person name="Putnam N.H."/>
            <person name="Rash S."/>
            <person name="Rose J.K."/>
            <person name="Sakihama Y."/>
            <person name="Salamov A.A."/>
            <person name="Savidor A."/>
            <person name="Scheuring C.F."/>
            <person name="Smith B.M."/>
            <person name="Sobral B.W."/>
            <person name="Terry A."/>
            <person name="Torto-Alalibo T.A."/>
            <person name="Win J."/>
            <person name="Xu Z."/>
            <person name="Zhang H."/>
            <person name="Grigoriev I.V."/>
            <person name="Rokhsar D.S."/>
            <person name="Boore J.L."/>
        </authorList>
    </citation>
    <scope>NUCLEOTIDE SEQUENCE [LARGE SCALE GENOMIC DNA]</scope>
    <source>
        <strain evidence="3 4">P6497</strain>
    </source>
</reference>
<feature type="non-terminal residue" evidence="3">
    <location>
        <position position="86"/>
    </location>
</feature>
<accession>G4YHH6</accession>
<keyword evidence="1" id="KW-0238">DNA-binding</keyword>
<dbReference type="Proteomes" id="UP000002640">
    <property type="component" value="Unassembled WGS sequence"/>
</dbReference>
<keyword evidence="4" id="KW-1185">Reference proteome</keyword>
<evidence type="ECO:0000259" key="2">
    <source>
        <dbReference type="PROSITE" id="PS51253"/>
    </source>
</evidence>
<dbReference type="Pfam" id="PF03221">
    <property type="entry name" value="HTH_Tnp_Tc5"/>
    <property type="match status" value="1"/>
</dbReference>
<evidence type="ECO:0000313" key="4">
    <source>
        <dbReference type="Proteomes" id="UP000002640"/>
    </source>
</evidence>
<feature type="non-terminal residue" evidence="3">
    <location>
        <position position="1"/>
    </location>
</feature>
<protein>
    <recommendedName>
        <fullName evidence="2">HTH CENPB-type domain-containing protein</fullName>
    </recommendedName>
</protein>
<evidence type="ECO:0000256" key="1">
    <source>
        <dbReference type="ARBA" id="ARBA00023125"/>
    </source>
</evidence>
<gene>
    <name evidence="3" type="ORF">PHYSODRAFT_402987</name>
</gene>
<dbReference type="AlphaFoldDB" id="G4YHH6"/>
<evidence type="ECO:0000313" key="3">
    <source>
        <dbReference type="EMBL" id="EGZ28764.1"/>
    </source>
</evidence>
<dbReference type="InterPro" id="IPR006600">
    <property type="entry name" value="HTH_CenpB_DNA-bd_dom"/>
</dbReference>
<dbReference type="GeneID" id="20651322"/>
<dbReference type="EMBL" id="JH159151">
    <property type="protein sequence ID" value="EGZ28764.1"/>
    <property type="molecule type" value="Genomic_DNA"/>
</dbReference>